<evidence type="ECO:0000313" key="2">
    <source>
        <dbReference type="Proteomes" id="UP001500752"/>
    </source>
</evidence>
<dbReference type="Proteomes" id="UP001500752">
    <property type="component" value="Unassembled WGS sequence"/>
</dbReference>
<comment type="caution">
    <text evidence="1">The sequence shown here is derived from an EMBL/GenBank/DDBJ whole genome shotgun (WGS) entry which is preliminary data.</text>
</comment>
<gene>
    <name evidence="1" type="ORF">GCM10023081_08710</name>
</gene>
<organism evidence="1 2">
    <name type="scientific">Arthrobacter ginkgonis</name>
    <dbReference type="NCBI Taxonomy" id="1630594"/>
    <lineage>
        <taxon>Bacteria</taxon>
        <taxon>Bacillati</taxon>
        <taxon>Actinomycetota</taxon>
        <taxon>Actinomycetes</taxon>
        <taxon>Micrococcales</taxon>
        <taxon>Micrococcaceae</taxon>
        <taxon>Arthrobacter</taxon>
    </lineage>
</organism>
<accession>A0ABP7C0T5</accession>
<evidence type="ECO:0000313" key="1">
    <source>
        <dbReference type="EMBL" id="GAA3672618.1"/>
    </source>
</evidence>
<dbReference type="EMBL" id="BAABEO010000008">
    <property type="protein sequence ID" value="GAA3672618.1"/>
    <property type="molecule type" value="Genomic_DNA"/>
</dbReference>
<proteinExistence type="predicted"/>
<sequence>MVQTVVFDEPSSSAPGPQYPTFTVPASGMTAVGLSFSVTSKPGEILTGYIGQVDLFNLTKLGLA</sequence>
<name>A0ABP7C0T5_9MICC</name>
<keyword evidence="2" id="KW-1185">Reference proteome</keyword>
<protein>
    <submittedName>
        <fullName evidence="1">Uncharacterized protein</fullName>
    </submittedName>
</protein>
<reference evidence="2" key="1">
    <citation type="journal article" date="2019" name="Int. J. Syst. Evol. Microbiol.">
        <title>The Global Catalogue of Microorganisms (GCM) 10K type strain sequencing project: providing services to taxonomists for standard genome sequencing and annotation.</title>
        <authorList>
            <consortium name="The Broad Institute Genomics Platform"/>
            <consortium name="The Broad Institute Genome Sequencing Center for Infectious Disease"/>
            <person name="Wu L."/>
            <person name="Ma J."/>
        </authorList>
    </citation>
    <scope>NUCLEOTIDE SEQUENCE [LARGE SCALE GENOMIC DNA]</scope>
    <source>
        <strain evidence="2">JCM 30742</strain>
    </source>
</reference>
<dbReference type="RefSeq" id="WP_345148755.1">
    <property type="nucleotide sequence ID" value="NZ_BAABEO010000008.1"/>
</dbReference>